<keyword evidence="1 2" id="KW-0238">DNA-binding</keyword>
<dbReference type="EMBL" id="KQ424420">
    <property type="protein sequence ID" value="KOF71034.1"/>
    <property type="molecule type" value="Genomic_DNA"/>
</dbReference>
<accession>A0A0L8G2D9</accession>
<dbReference type="InterPro" id="IPR009071">
    <property type="entry name" value="HMG_box_dom"/>
</dbReference>
<reference evidence="5" key="1">
    <citation type="submission" date="2015-07" db="EMBL/GenBank/DDBJ databases">
        <title>MeaNS - Measles Nucleotide Surveillance Program.</title>
        <authorList>
            <person name="Tran T."/>
            <person name="Druce J."/>
        </authorList>
    </citation>
    <scope>NUCLEOTIDE SEQUENCE</scope>
    <source>
        <strain evidence="5">UCB-OBI-ISO-001</strain>
        <tissue evidence="5">Gonad</tissue>
    </source>
</reference>
<feature type="compositionally biased region" description="Basic residues" evidence="3">
    <location>
        <begin position="129"/>
        <end position="140"/>
    </location>
</feature>
<feature type="DNA-binding region" description="HMG box" evidence="2">
    <location>
        <begin position="150"/>
        <end position="214"/>
    </location>
</feature>
<dbReference type="PANTHER" id="PTHR48112">
    <property type="entry name" value="HIGH MOBILITY GROUP PROTEIN DSP1"/>
    <property type="match status" value="1"/>
</dbReference>
<dbReference type="GO" id="GO:0003677">
    <property type="term" value="F:DNA binding"/>
    <property type="evidence" value="ECO:0007669"/>
    <property type="project" value="UniProtKB-UniRule"/>
</dbReference>
<dbReference type="PROSITE" id="PS50118">
    <property type="entry name" value="HMG_BOX_2"/>
    <property type="match status" value="2"/>
</dbReference>
<proteinExistence type="predicted"/>
<dbReference type="InterPro" id="IPR036910">
    <property type="entry name" value="HMG_box_dom_sf"/>
</dbReference>
<gene>
    <name evidence="5" type="ORF">OCBIM_22001793mg</name>
</gene>
<feature type="region of interest" description="Disordered" evidence="3">
    <location>
        <begin position="127"/>
        <end position="150"/>
    </location>
</feature>
<evidence type="ECO:0000256" key="3">
    <source>
        <dbReference type="SAM" id="MobiDB-lite"/>
    </source>
</evidence>
<organism evidence="5">
    <name type="scientific">Octopus bimaculoides</name>
    <name type="common">California two-spotted octopus</name>
    <dbReference type="NCBI Taxonomy" id="37653"/>
    <lineage>
        <taxon>Eukaryota</taxon>
        <taxon>Metazoa</taxon>
        <taxon>Spiralia</taxon>
        <taxon>Lophotrochozoa</taxon>
        <taxon>Mollusca</taxon>
        <taxon>Cephalopoda</taxon>
        <taxon>Coleoidea</taxon>
        <taxon>Octopodiformes</taxon>
        <taxon>Octopoda</taxon>
        <taxon>Incirrata</taxon>
        <taxon>Octopodidae</taxon>
        <taxon>Octopus</taxon>
    </lineage>
</organism>
<dbReference type="AlphaFoldDB" id="A0A0L8G2D9"/>
<dbReference type="GO" id="GO:0005634">
    <property type="term" value="C:nucleus"/>
    <property type="evidence" value="ECO:0007669"/>
    <property type="project" value="UniProtKB-UniRule"/>
</dbReference>
<evidence type="ECO:0000313" key="5">
    <source>
        <dbReference type="EMBL" id="KOF71034.1"/>
    </source>
</evidence>
<feature type="domain" description="HMG box" evidence="4">
    <location>
        <begin position="150"/>
        <end position="214"/>
    </location>
</feature>
<protein>
    <recommendedName>
        <fullName evidence="4">HMG box domain-containing protein</fullName>
    </recommendedName>
</protein>
<feature type="region of interest" description="Disordered" evidence="3">
    <location>
        <begin position="228"/>
        <end position="268"/>
    </location>
</feature>
<sequence length="268" mass="31565">MAIHLTNLVSKTLDTRIRRTCVNIFRLLSTFDHRSSDAEELPKPPKKPYSMFFEFLDRNRPAVVSNNPGMKNPEVISLISNMYRNLSEADKKLLKEESTKRFQAYKEEYVKFKASLSPQQLQAMTVLSQKKKASRLKREKKRAEKKYGHPQRPISSYGIFVRENKGKRGNMGFIEFSKYLSQMWKEMPDNEKSVYHDMSMAERERYAAQMVDWEQLMLEEGRPELLRGYTKTKAKKKKAKTKAKMKTKTKAKKKRKTKKTSKKNLEDF</sequence>
<keyword evidence="2" id="KW-0539">Nucleus</keyword>
<evidence type="ECO:0000256" key="2">
    <source>
        <dbReference type="PROSITE-ProRule" id="PRU00267"/>
    </source>
</evidence>
<name>A0A0L8G2D9_OCTBM</name>
<dbReference type="OrthoDB" id="6128020at2759"/>
<evidence type="ECO:0000259" key="4">
    <source>
        <dbReference type="PROSITE" id="PS50118"/>
    </source>
</evidence>
<feature type="compositionally biased region" description="Basic residues" evidence="3">
    <location>
        <begin position="230"/>
        <end position="262"/>
    </location>
</feature>
<dbReference type="Gene3D" id="1.10.30.10">
    <property type="entry name" value="High mobility group box domain"/>
    <property type="match status" value="2"/>
</dbReference>
<dbReference type="Pfam" id="PF09011">
    <property type="entry name" value="HMG_box_2"/>
    <property type="match status" value="1"/>
</dbReference>
<feature type="domain" description="HMG box" evidence="4">
    <location>
        <begin position="45"/>
        <end position="113"/>
    </location>
</feature>
<dbReference type="Pfam" id="PF00505">
    <property type="entry name" value="HMG_box"/>
    <property type="match status" value="1"/>
</dbReference>
<dbReference type="STRING" id="37653.A0A0L8G2D9"/>
<dbReference type="SUPFAM" id="SSF47095">
    <property type="entry name" value="HMG-box"/>
    <property type="match status" value="2"/>
</dbReference>
<dbReference type="InterPro" id="IPR050342">
    <property type="entry name" value="HMGB"/>
</dbReference>
<evidence type="ECO:0000256" key="1">
    <source>
        <dbReference type="ARBA" id="ARBA00023125"/>
    </source>
</evidence>
<feature type="DNA-binding region" description="HMG box" evidence="2">
    <location>
        <begin position="45"/>
        <end position="113"/>
    </location>
</feature>
<dbReference type="SMART" id="SM00398">
    <property type="entry name" value="HMG"/>
    <property type="match status" value="2"/>
</dbReference>